<sequence length="100" mass="11340">MSKVIEIDTNALNSDKSSMSEELQQIQNELKSLQDEMETMNSWFTGPAAAAYQSHMEEEIENAMSVCTYLTEYMNCIEQASRAYTECEQSVAGVVNRIRI</sequence>
<evidence type="ECO:0000313" key="3">
    <source>
        <dbReference type="Proteomes" id="UP000661649"/>
    </source>
</evidence>
<gene>
    <name evidence="2" type="ORF">H8712_10675</name>
</gene>
<protein>
    <submittedName>
        <fullName evidence="2">WXG100 family type VII secretion target</fullName>
    </submittedName>
</protein>
<comment type="caution">
    <text evidence="2">The sequence shown here is derived from an EMBL/GenBank/DDBJ whole genome shotgun (WGS) entry which is preliminary data.</text>
</comment>
<dbReference type="SUPFAM" id="SSF140453">
    <property type="entry name" value="EsxAB dimer-like"/>
    <property type="match status" value="1"/>
</dbReference>
<dbReference type="InterPro" id="IPR036689">
    <property type="entry name" value="ESAT-6-like_sf"/>
</dbReference>
<organism evidence="2 3">
    <name type="scientific">Blautia stercoris</name>
    <dbReference type="NCBI Taxonomy" id="871664"/>
    <lineage>
        <taxon>Bacteria</taxon>
        <taxon>Bacillati</taxon>
        <taxon>Bacillota</taxon>
        <taxon>Clostridia</taxon>
        <taxon>Lachnospirales</taxon>
        <taxon>Lachnospiraceae</taxon>
        <taxon>Blautia</taxon>
    </lineage>
</organism>
<dbReference type="EMBL" id="JACRTP010000004">
    <property type="protein sequence ID" value="MBC8629067.1"/>
    <property type="molecule type" value="Genomic_DNA"/>
</dbReference>
<keyword evidence="3" id="KW-1185">Reference proteome</keyword>
<accession>A0ABR7PCB2</accession>
<dbReference type="Gene3D" id="1.10.287.1060">
    <property type="entry name" value="ESAT-6-like"/>
    <property type="match status" value="1"/>
</dbReference>
<keyword evidence="1" id="KW-0175">Coiled coil</keyword>
<reference evidence="2 3" key="1">
    <citation type="submission" date="2020-08" db="EMBL/GenBank/DDBJ databases">
        <title>Genome public.</title>
        <authorList>
            <person name="Liu C."/>
            <person name="Sun Q."/>
        </authorList>
    </citation>
    <scope>NUCLEOTIDE SEQUENCE [LARGE SCALE GENOMIC DNA]</scope>
    <source>
        <strain evidence="2 3">3_YM_SP_D4_24.mj</strain>
    </source>
</reference>
<name>A0ABR7PCB2_9FIRM</name>
<feature type="coiled-coil region" evidence="1">
    <location>
        <begin position="9"/>
        <end position="43"/>
    </location>
</feature>
<dbReference type="InterPro" id="IPR010310">
    <property type="entry name" value="T7SS_ESAT-6-like"/>
</dbReference>
<proteinExistence type="predicted"/>
<dbReference type="RefSeq" id="WP_022304212.1">
    <property type="nucleotide sequence ID" value="NZ_DAWEED010000004.1"/>
</dbReference>
<evidence type="ECO:0000256" key="1">
    <source>
        <dbReference type="SAM" id="Coils"/>
    </source>
</evidence>
<evidence type="ECO:0000313" key="2">
    <source>
        <dbReference type="EMBL" id="MBC8629067.1"/>
    </source>
</evidence>
<dbReference type="Pfam" id="PF06013">
    <property type="entry name" value="WXG100"/>
    <property type="match status" value="1"/>
</dbReference>
<dbReference type="Proteomes" id="UP000661649">
    <property type="component" value="Unassembled WGS sequence"/>
</dbReference>